<evidence type="ECO:0000313" key="8">
    <source>
        <dbReference type="EMBL" id="MTU42893.1"/>
    </source>
</evidence>
<dbReference type="RefSeq" id="WP_008865143.1">
    <property type="nucleotide sequence ID" value="NZ_CAJUON010000005.1"/>
</dbReference>
<evidence type="ECO:0000256" key="3">
    <source>
        <dbReference type="ARBA" id="ARBA00022448"/>
    </source>
</evidence>
<evidence type="ECO:0000256" key="6">
    <source>
        <dbReference type="ARBA" id="ARBA00022989"/>
    </source>
</evidence>
<evidence type="ECO:0000313" key="9">
    <source>
        <dbReference type="Proteomes" id="UP000462362"/>
    </source>
</evidence>
<dbReference type="EMBL" id="WNCL01000009">
    <property type="protein sequence ID" value="MTU42893.1"/>
    <property type="molecule type" value="Genomic_DNA"/>
</dbReference>
<dbReference type="PANTHER" id="PTHR36838">
    <property type="entry name" value="AUXIN EFFLUX CARRIER FAMILY PROTEIN"/>
    <property type="match status" value="1"/>
</dbReference>
<keyword evidence="4" id="KW-1003">Cell membrane</keyword>
<sequence>MILQNFLLAFPLFFLVGLGFFSAKVNLIDFNVGKGLAKFAFNIAIPCLLFQTIRGASNLPAPDWNIGLGYFGSCTLVFLFTFLIGRKSFHLRGDESTVFGMSAIFSNNVQLGIPLAISLLGENCVPSISFIVSLNVFLLWVAVTVGVELSRSREASVWGTCFEGLWRTIKNPVIIGILLGFLSSWTDIGLPGPFEKSLSLLSASATPVALFSVGTGLSRYKLSSHIRLTGASIVLKLFIQPTTVFFLCLLFGITGIERQAACLLASLPVGVNVYIMAQEFEVIEGPVANALLLTTCLSMLTVPLMTSLFNFL</sequence>
<dbReference type="Pfam" id="PF03547">
    <property type="entry name" value="Mem_trans"/>
    <property type="match status" value="1"/>
</dbReference>
<dbReference type="GO" id="GO:0005886">
    <property type="term" value="C:plasma membrane"/>
    <property type="evidence" value="ECO:0007669"/>
    <property type="project" value="UniProtKB-SubCell"/>
</dbReference>
<protein>
    <submittedName>
        <fullName evidence="8">AEC family transporter</fullName>
    </submittedName>
</protein>
<keyword evidence="7" id="KW-0472">Membrane</keyword>
<dbReference type="PANTHER" id="PTHR36838:SF3">
    <property type="entry name" value="TRANSPORTER AUXIN EFFLUX CARRIER EC FAMILY"/>
    <property type="match status" value="1"/>
</dbReference>
<evidence type="ECO:0000256" key="4">
    <source>
        <dbReference type="ARBA" id="ARBA00022475"/>
    </source>
</evidence>
<proteinExistence type="inferred from homology"/>
<dbReference type="InterPro" id="IPR038770">
    <property type="entry name" value="Na+/solute_symporter_sf"/>
</dbReference>
<keyword evidence="5" id="KW-0812">Transmembrane</keyword>
<dbReference type="Proteomes" id="UP000462362">
    <property type="component" value="Unassembled WGS sequence"/>
</dbReference>
<keyword evidence="3" id="KW-0813">Transport</keyword>
<name>A0A6I3S870_9BURK</name>
<comment type="subcellular location">
    <subcellularLocation>
        <location evidence="1">Cell membrane</location>
        <topology evidence="1">Multi-pass membrane protein</topology>
    </subcellularLocation>
</comment>
<dbReference type="InterPro" id="IPR004776">
    <property type="entry name" value="Mem_transp_PIN-like"/>
</dbReference>
<comment type="caution">
    <text evidence="8">The sequence shown here is derived from an EMBL/GenBank/DDBJ whole genome shotgun (WGS) entry which is preliminary data.</text>
</comment>
<dbReference type="GO" id="GO:0055085">
    <property type="term" value="P:transmembrane transport"/>
    <property type="evidence" value="ECO:0007669"/>
    <property type="project" value="InterPro"/>
</dbReference>
<evidence type="ECO:0000256" key="1">
    <source>
        <dbReference type="ARBA" id="ARBA00004651"/>
    </source>
</evidence>
<evidence type="ECO:0000256" key="5">
    <source>
        <dbReference type="ARBA" id="ARBA00022692"/>
    </source>
</evidence>
<gene>
    <name evidence="8" type="ORF">GMD42_04530</name>
</gene>
<accession>A0A6I3S870</accession>
<dbReference type="Gene3D" id="1.20.1530.20">
    <property type="match status" value="1"/>
</dbReference>
<dbReference type="AlphaFoldDB" id="A0A6I3S870"/>
<keyword evidence="6" id="KW-1133">Transmembrane helix</keyword>
<dbReference type="GeneID" id="43349990"/>
<evidence type="ECO:0000256" key="7">
    <source>
        <dbReference type="ARBA" id="ARBA00023136"/>
    </source>
</evidence>
<evidence type="ECO:0000256" key="2">
    <source>
        <dbReference type="ARBA" id="ARBA00010145"/>
    </source>
</evidence>
<organism evidence="8 9">
    <name type="scientific">Parasutterella excrementihominis</name>
    <dbReference type="NCBI Taxonomy" id="487175"/>
    <lineage>
        <taxon>Bacteria</taxon>
        <taxon>Pseudomonadati</taxon>
        <taxon>Pseudomonadota</taxon>
        <taxon>Betaproteobacteria</taxon>
        <taxon>Burkholderiales</taxon>
        <taxon>Sutterellaceae</taxon>
        <taxon>Parasutterella</taxon>
    </lineage>
</organism>
<reference evidence="8 9" key="1">
    <citation type="journal article" date="2019" name="Nat. Med.">
        <title>A library of human gut bacterial isolates paired with longitudinal multiomics data enables mechanistic microbiome research.</title>
        <authorList>
            <person name="Poyet M."/>
            <person name="Groussin M."/>
            <person name="Gibbons S.M."/>
            <person name="Avila-Pacheco J."/>
            <person name="Jiang X."/>
            <person name="Kearney S.M."/>
            <person name="Perrotta A.R."/>
            <person name="Berdy B."/>
            <person name="Zhao S."/>
            <person name="Lieberman T.D."/>
            <person name="Swanson P.K."/>
            <person name="Smith M."/>
            <person name="Roesemann S."/>
            <person name="Alexander J.E."/>
            <person name="Rich S.A."/>
            <person name="Livny J."/>
            <person name="Vlamakis H."/>
            <person name="Clish C."/>
            <person name="Bullock K."/>
            <person name="Deik A."/>
            <person name="Scott J."/>
            <person name="Pierce K.A."/>
            <person name="Xavier R.J."/>
            <person name="Alm E.J."/>
        </authorList>
    </citation>
    <scope>NUCLEOTIDE SEQUENCE [LARGE SCALE GENOMIC DNA]</scope>
    <source>
        <strain evidence="8 9">BIOML-A2</strain>
    </source>
</reference>
<comment type="similarity">
    <text evidence="2">Belongs to the auxin efflux carrier (TC 2.A.69) family.</text>
</comment>